<dbReference type="PANTHER" id="PTHR12461">
    <property type="entry name" value="HYPOXIA-INDUCIBLE FACTOR 1 ALPHA INHIBITOR-RELATED"/>
    <property type="match status" value="1"/>
</dbReference>
<reference evidence="2 3" key="1">
    <citation type="submission" date="2020-08" db="EMBL/GenBank/DDBJ databases">
        <title>Genomic Encyclopedia of Type Strains, Phase IV (KMG-IV): sequencing the most valuable type-strain genomes for metagenomic binning, comparative biology and taxonomic classification.</title>
        <authorList>
            <person name="Goeker M."/>
        </authorList>
    </citation>
    <scope>NUCLEOTIDE SEQUENCE [LARGE SCALE GENOMIC DNA]</scope>
    <source>
        <strain evidence="2 3">DSM 26736</strain>
    </source>
</reference>
<dbReference type="Pfam" id="PF13621">
    <property type="entry name" value="Cupin_8"/>
    <property type="match status" value="1"/>
</dbReference>
<dbReference type="RefSeq" id="WP_184087449.1">
    <property type="nucleotide sequence ID" value="NZ_JACIJF010000005.1"/>
</dbReference>
<sequence length="347" mass="38295">MSHAARVERRTRVIEGIAPDAIPFDALMVEQQPAILRGVACDWPLVREGLGSAKSALDYLAGFDAGRSVVAFTGAPAIQGRFFYNEALTGFNFEGARVGLSAMLKRIVDHLVDVDAPSFYIGSTDLGTYLPGLREAGNDLVLNHAMFVANPPITSIWIGNRTVATAHYDMSHNLACCAVGRRRFTLFPPEQVANLYPGPLEPTPGGQVVSMVDFRQPDFAAHPDFRTALETAEIAELEPGDVLFYPALWWHHVEALDPFNVLVNYWWNTSPAFMDTPQNTLLHAMLSLRDRPAPEKTAWKALFDYYIFGPSERASAHLPEHARGPLSSLDAATARRLRAQLIGKLNR</sequence>
<organism evidence="2 3">
    <name type="scientific">Sphingomonas xinjiangensis</name>
    <dbReference type="NCBI Taxonomy" id="643568"/>
    <lineage>
        <taxon>Bacteria</taxon>
        <taxon>Pseudomonadati</taxon>
        <taxon>Pseudomonadota</taxon>
        <taxon>Alphaproteobacteria</taxon>
        <taxon>Sphingomonadales</taxon>
        <taxon>Sphingomonadaceae</taxon>
        <taxon>Sphingomonas</taxon>
    </lineage>
</organism>
<evidence type="ECO:0000259" key="1">
    <source>
        <dbReference type="PROSITE" id="PS51184"/>
    </source>
</evidence>
<proteinExistence type="predicted"/>
<dbReference type="SUPFAM" id="SSF51197">
    <property type="entry name" value="Clavaminate synthase-like"/>
    <property type="match status" value="1"/>
</dbReference>
<dbReference type="PANTHER" id="PTHR12461:SF105">
    <property type="entry name" value="HYPOXIA-INDUCIBLE FACTOR 1-ALPHA INHIBITOR"/>
    <property type="match status" value="1"/>
</dbReference>
<accession>A0A840YMS6</accession>
<dbReference type="InterPro" id="IPR003347">
    <property type="entry name" value="JmjC_dom"/>
</dbReference>
<dbReference type="PROSITE" id="PS51184">
    <property type="entry name" value="JMJC"/>
    <property type="match status" value="1"/>
</dbReference>
<dbReference type="Proteomes" id="UP000527143">
    <property type="component" value="Unassembled WGS sequence"/>
</dbReference>
<dbReference type="EMBL" id="JACIJF010000005">
    <property type="protein sequence ID" value="MBB5711010.1"/>
    <property type="molecule type" value="Genomic_DNA"/>
</dbReference>
<evidence type="ECO:0000313" key="3">
    <source>
        <dbReference type="Proteomes" id="UP000527143"/>
    </source>
</evidence>
<dbReference type="AlphaFoldDB" id="A0A840YMS6"/>
<gene>
    <name evidence="2" type="ORF">FHT02_002250</name>
</gene>
<feature type="domain" description="JmjC" evidence="1">
    <location>
        <begin position="105"/>
        <end position="284"/>
    </location>
</feature>
<protein>
    <recommendedName>
        <fullName evidence="1">JmjC domain-containing protein</fullName>
    </recommendedName>
</protein>
<evidence type="ECO:0000313" key="2">
    <source>
        <dbReference type="EMBL" id="MBB5711010.1"/>
    </source>
</evidence>
<name>A0A840YMS6_9SPHN</name>
<dbReference type="SMART" id="SM00558">
    <property type="entry name" value="JmjC"/>
    <property type="match status" value="1"/>
</dbReference>
<keyword evidence="3" id="KW-1185">Reference proteome</keyword>
<comment type="caution">
    <text evidence="2">The sequence shown here is derived from an EMBL/GenBank/DDBJ whole genome shotgun (WGS) entry which is preliminary data.</text>
</comment>
<dbReference type="Gene3D" id="2.60.120.650">
    <property type="entry name" value="Cupin"/>
    <property type="match status" value="1"/>
</dbReference>
<dbReference type="InterPro" id="IPR041667">
    <property type="entry name" value="Cupin_8"/>
</dbReference>